<keyword evidence="2" id="KW-1185">Reference proteome</keyword>
<reference evidence="1 2" key="1">
    <citation type="submission" date="2018-11" db="EMBL/GenBank/DDBJ databases">
        <authorList>
            <consortium name="Pathogen Informatics"/>
        </authorList>
    </citation>
    <scope>NUCLEOTIDE SEQUENCE [LARGE SCALE GENOMIC DNA]</scope>
</reference>
<sequence length="117" mass="13153">MCKIKDGCFITDPCSPLRAHFCTPRSTPEVAMRRMVIKKCNDLREDTERRPTSSVVDELIGEMAAETFDELSDAGKQVMVEKLTKLTENASKTLTRVFQWNMQKAQSPVAVSLGEEV</sequence>
<organism evidence="1 2">
    <name type="scientific">Strongylus vulgaris</name>
    <name type="common">Blood worm</name>
    <dbReference type="NCBI Taxonomy" id="40348"/>
    <lineage>
        <taxon>Eukaryota</taxon>
        <taxon>Metazoa</taxon>
        <taxon>Ecdysozoa</taxon>
        <taxon>Nematoda</taxon>
        <taxon>Chromadorea</taxon>
        <taxon>Rhabditida</taxon>
        <taxon>Rhabditina</taxon>
        <taxon>Rhabditomorpha</taxon>
        <taxon>Strongyloidea</taxon>
        <taxon>Strongylidae</taxon>
        <taxon>Strongylus</taxon>
    </lineage>
</organism>
<dbReference type="EMBL" id="UYYB01126357">
    <property type="protein sequence ID" value="VDM83935.1"/>
    <property type="molecule type" value="Genomic_DNA"/>
</dbReference>
<gene>
    <name evidence="1" type="ORF">SVUK_LOCUS18933</name>
</gene>
<evidence type="ECO:0000313" key="2">
    <source>
        <dbReference type="Proteomes" id="UP000270094"/>
    </source>
</evidence>
<name>A0A3P7LN63_STRVU</name>
<dbReference type="AlphaFoldDB" id="A0A3P7LN63"/>
<protein>
    <submittedName>
        <fullName evidence="1">Uncharacterized protein</fullName>
    </submittedName>
</protein>
<dbReference type="Proteomes" id="UP000270094">
    <property type="component" value="Unassembled WGS sequence"/>
</dbReference>
<accession>A0A3P7LN63</accession>
<proteinExistence type="predicted"/>
<evidence type="ECO:0000313" key="1">
    <source>
        <dbReference type="EMBL" id="VDM83935.1"/>
    </source>
</evidence>
<dbReference type="OrthoDB" id="5844942at2759"/>